<keyword evidence="1" id="KW-0472">Membrane</keyword>
<name>A0A1F5FWT3_9BACT</name>
<evidence type="ECO:0000256" key="1">
    <source>
        <dbReference type="SAM" id="Phobius"/>
    </source>
</evidence>
<gene>
    <name evidence="2" type="ORF">A2572_03025</name>
</gene>
<comment type="caution">
    <text evidence="2">The sequence shown here is derived from an EMBL/GenBank/DDBJ whole genome shotgun (WGS) entry which is preliminary data.</text>
</comment>
<dbReference type="EMBL" id="MFAQ01000002">
    <property type="protein sequence ID" value="OGD84079.1"/>
    <property type="molecule type" value="Genomic_DNA"/>
</dbReference>
<reference evidence="2 3" key="1">
    <citation type="journal article" date="2016" name="Nat. Commun.">
        <title>Thousands of microbial genomes shed light on interconnected biogeochemical processes in an aquifer system.</title>
        <authorList>
            <person name="Anantharaman K."/>
            <person name="Brown C.T."/>
            <person name="Hug L.A."/>
            <person name="Sharon I."/>
            <person name="Castelle C.J."/>
            <person name="Probst A.J."/>
            <person name="Thomas B.C."/>
            <person name="Singh A."/>
            <person name="Wilkins M.J."/>
            <person name="Karaoz U."/>
            <person name="Brodie E.L."/>
            <person name="Williams K.H."/>
            <person name="Hubbard S.S."/>
            <person name="Banfield J.F."/>
        </authorList>
    </citation>
    <scope>NUCLEOTIDE SEQUENCE [LARGE SCALE GENOMIC DNA]</scope>
</reference>
<accession>A0A1F5FWT3</accession>
<dbReference type="Proteomes" id="UP000179237">
    <property type="component" value="Unassembled WGS sequence"/>
</dbReference>
<keyword evidence="1" id="KW-1133">Transmembrane helix</keyword>
<evidence type="ECO:0000313" key="2">
    <source>
        <dbReference type="EMBL" id="OGD84079.1"/>
    </source>
</evidence>
<protein>
    <submittedName>
        <fullName evidence="2">Uncharacterized protein</fullName>
    </submittedName>
</protein>
<organism evidence="2 3">
    <name type="scientific">Candidatus Collierbacteria bacterium RIFOXYD1_FULL_40_9</name>
    <dbReference type="NCBI Taxonomy" id="1817731"/>
    <lineage>
        <taxon>Bacteria</taxon>
        <taxon>Candidatus Collieribacteriota</taxon>
    </lineage>
</organism>
<sequence>MTKNNFQEDGEEIDVVQKRDKKKRTKEERSKDRKVIFWFLFLVLLVTVIFWLKAKISGPSKWNDNIELEDSIVDDKKENESVFFIRYKI</sequence>
<evidence type="ECO:0000313" key="3">
    <source>
        <dbReference type="Proteomes" id="UP000179237"/>
    </source>
</evidence>
<proteinExistence type="predicted"/>
<keyword evidence="1" id="KW-0812">Transmembrane</keyword>
<dbReference type="AlphaFoldDB" id="A0A1F5FWT3"/>
<feature type="transmembrane region" description="Helical" evidence="1">
    <location>
        <begin position="35"/>
        <end position="52"/>
    </location>
</feature>